<dbReference type="AlphaFoldDB" id="A0A4Z2DD21"/>
<dbReference type="GO" id="GO:0032222">
    <property type="term" value="P:regulation of synaptic transmission, cholinergic"/>
    <property type="evidence" value="ECO:0007669"/>
    <property type="project" value="InterPro"/>
</dbReference>
<feature type="transmembrane region" description="Helical" evidence="1">
    <location>
        <begin position="31"/>
        <end position="50"/>
    </location>
</feature>
<dbReference type="EMBL" id="SKCS01000176">
    <property type="protein sequence ID" value="TNN14401.1"/>
    <property type="molecule type" value="Genomic_DNA"/>
</dbReference>
<name>A0A4Z2DD21_SCHJA</name>
<keyword evidence="1" id="KW-0472">Membrane</keyword>
<dbReference type="GO" id="GO:0030431">
    <property type="term" value="P:sleep"/>
    <property type="evidence" value="ECO:0007669"/>
    <property type="project" value="InterPro"/>
</dbReference>
<protein>
    <recommendedName>
        <fullName evidence="4">Protein quiver</fullName>
    </recommendedName>
</protein>
<dbReference type="EMBL" id="SKCS01000176">
    <property type="protein sequence ID" value="TNN14402.1"/>
    <property type="molecule type" value="Genomic_DNA"/>
</dbReference>
<accession>A0A4Z2DD21</accession>
<evidence type="ECO:0008006" key="4">
    <source>
        <dbReference type="Google" id="ProtNLM"/>
    </source>
</evidence>
<keyword evidence="3" id="KW-1185">Reference proteome</keyword>
<gene>
    <name evidence="2" type="ORF">EWB00_002188</name>
</gene>
<dbReference type="Proteomes" id="UP000311919">
    <property type="component" value="Unassembled WGS sequence"/>
</dbReference>
<keyword evidence="1" id="KW-1133">Transmembrane helix</keyword>
<evidence type="ECO:0000313" key="3">
    <source>
        <dbReference type="Proteomes" id="UP000311919"/>
    </source>
</evidence>
<reference evidence="2 3" key="1">
    <citation type="submission" date="2019-03" db="EMBL/GenBank/DDBJ databases">
        <title>An improved genome assembly of the fluke Schistosoma japonicum.</title>
        <authorList>
            <person name="Hu W."/>
            <person name="Luo F."/>
            <person name="Yin M."/>
            <person name="Mo X."/>
            <person name="Sun C."/>
            <person name="Wu Q."/>
            <person name="Zhu B."/>
            <person name="Xiang M."/>
            <person name="Wang J."/>
            <person name="Wang Y."/>
            <person name="Zhang T."/>
            <person name="Xu B."/>
            <person name="Zheng H."/>
            <person name="Feng Z."/>
        </authorList>
    </citation>
    <scope>NUCLEOTIDE SEQUENCE [LARGE SCALE GENOMIC DNA]</scope>
    <source>
        <strain evidence="2">HuSjv2</strain>
        <tissue evidence="2">Worms</tissue>
    </source>
</reference>
<dbReference type="OrthoDB" id="6254270at2759"/>
<feature type="transmembrane region" description="Helical" evidence="1">
    <location>
        <begin position="185"/>
        <end position="204"/>
    </location>
</feature>
<keyword evidence="1" id="KW-0812">Transmembrane</keyword>
<comment type="caution">
    <text evidence="2">The sequence shown here is derived from an EMBL/GenBank/DDBJ whole genome shotgun (WGS) entry which is preliminary data.</text>
</comment>
<evidence type="ECO:0000256" key="1">
    <source>
        <dbReference type="SAM" id="Phobius"/>
    </source>
</evidence>
<proteinExistence type="predicted"/>
<organism evidence="2 3">
    <name type="scientific">Schistosoma japonicum</name>
    <name type="common">Blood fluke</name>
    <dbReference type="NCBI Taxonomy" id="6182"/>
    <lineage>
        <taxon>Eukaryota</taxon>
        <taxon>Metazoa</taxon>
        <taxon>Spiralia</taxon>
        <taxon>Lophotrochozoa</taxon>
        <taxon>Platyhelminthes</taxon>
        <taxon>Trematoda</taxon>
        <taxon>Digenea</taxon>
        <taxon>Strigeidida</taxon>
        <taxon>Schistosomatoidea</taxon>
        <taxon>Schistosomatidae</taxon>
        <taxon>Schistosoma</taxon>
    </lineage>
</organism>
<evidence type="ECO:0000313" key="2">
    <source>
        <dbReference type="EMBL" id="TNN14401.1"/>
    </source>
</evidence>
<sequence>MYYPFKPITCFTHPTFCHSSLHHSWNIMNGMSIYAVDLLLIICISTVYSARPLTPYQRSFTPTRNISCSQCEMKVETDKSKSFIETDMYRRRCLDEPEIFFKPCIVNDKNRPRGCAKLTTYLKEPTSKGRVKEVTLMKRFCATEGAESEEIKCVHHPSEGGYTELCICGTNNCNSATNLFKSFTYFNYSFIISIIYIFLMNNLIKN</sequence>